<dbReference type="InterPro" id="IPR011009">
    <property type="entry name" value="Kinase-like_dom_sf"/>
</dbReference>
<dbReference type="SUPFAM" id="SSF56112">
    <property type="entry name" value="Protein kinase-like (PK-like)"/>
    <property type="match status" value="1"/>
</dbReference>
<keyword evidence="2" id="KW-0808">Transferase</keyword>
<keyword evidence="2" id="KW-0418">Kinase</keyword>
<comment type="caution">
    <text evidence="4">The sequence shown here is derived from an EMBL/GenBank/DDBJ whole genome shotgun (WGS) entry which is preliminary data.</text>
</comment>
<dbReference type="PANTHER" id="PTHR22988:SF79">
    <property type="entry name" value="LOW QUALITY PROTEIN: MYOTONIN-PROTEIN KINASE"/>
    <property type="match status" value="1"/>
</dbReference>
<sequence length="269" mass="29151">MHEKYGISSILSVLASIKVQSNGLSQAKILQLIQDSPRQELIKIEHSSGSDMEDDVELEDVVVSGSSDPEVDLQDETQEKEAIKAGEQSSTFSIEDTSTSTDSRASDLLNETLEMEVIGDVPGESSTSTGADGPSSSPESKPSDLETSGGFTSTSTVGVSSPEESEKIDLLTELQAAALLEVLFFILIHECLSSSALQDLLIDYYITGDLLKLLSKFGVHISEDMAQLYLVEMMIVIDSVHRLGYVHRICSCFAVSLEDLLTSTAEYVW</sequence>
<dbReference type="Gene3D" id="1.10.510.10">
    <property type="entry name" value="Transferase(Phosphotransferase) domain 1"/>
    <property type="match status" value="1"/>
</dbReference>
<dbReference type="InterPro" id="IPR050839">
    <property type="entry name" value="Rho-assoc_Ser/Thr_Kinase"/>
</dbReference>
<feature type="compositionally biased region" description="Polar residues" evidence="3">
    <location>
        <begin position="124"/>
        <end position="140"/>
    </location>
</feature>
<evidence type="ECO:0000256" key="2">
    <source>
        <dbReference type="ARBA" id="ARBA00022777"/>
    </source>
</evidence>
<proteinExistence type="predicted"/>
<dbReference type="GO" id="GO:0004674">
    <property type="term" value="F:protein serine/threonine kinase activity"/>
    <property type="evidence" value="ECO:0007669"/>
    <property type="project" value="UniProtKB-KW"/>
</dbReference>
<feature type="compositionally biased region" description="Low complexity" evidence="3">
    <location>
        <begin position="146"/>
        <end position="162"/>
    </location>
</feature>
<dbReference type="GO" id="GO:0005737">
    <property type="term" value="C:cytoplasm"/>
    <property type="evidence" value="ECO:0007669"/>
    <property type="project" value="TreeGrafter"/>
</dbReference>
<keyword evidence="5" id="KW-1185">Reference proteome</keyword>
<dbReference type="PANTHER" id="PTHR22988">
    <property type="entry name" value="MYOTONIC DYSTROPHY S/T KINASE-RELATED"/>
    <property type="match status" value="1"/>
</dbReference>
<evidence type="ECO:0000256" key="3">
    <source>
        <dbReference type="SAM" id="MobiDB-lite"/>
    </source>
</evidence>
<protein>
    <submittedName>
        <fullName evidence="4">Uncharacterized protein</fullName>
    </submittedName>
</protein>
<keyword evidence="1" id="KW-0723">Serine/threonine-protein kinase</keyword>
<dbReference type="Proteomes" id="UP001187343">
    <property type="component" value="Unassembled WGS sequence"/>
</dbReference>
<dbReference type="EMBL" id="JAUYZG010000021">
    <property type="protein sequence ID" value="KAK2874661.1"/>
    <property type="molecule type" value="Genomic_DNA"/>
</dbReference>
<dbReference type="GO" id="GO:0031032">
    <property type="term" value="P:actomyosin structure organization"/>
    <property type="evidence" value="ECO:0007669"/>
    <property type="project" value="TreeGrafter"/>
</dbReference>
<dbReference type="AlphaFoldDB" id="A0AA88TES9"/>
<feature type="region of interest" description="Disordered" evidence="3">
    <location>
        <begin position="82"/>
        <end position="103"/>
    </location>
</feature>
<dbReference type="GO" id="GO:0005856">
    <property type="term" value="C:cytoskeleton"/>
    <property type="evidence" value="ECO:0007669"/>
    <property type="project" value="TreeGrafter"/>
</dbReference>
<feature type="region of interest" description="Disordered" evidence="3">
    <location>
        <begin position="117"/>
        <end position="162"/>
    </location>
</feature>
<name>A0AA88TES9_9TELE</name>
<evidence type="ECO:0000313" key="5">
    <source>
        <dbReference type="Proteomes" id="UP001187343"/>
    </source>
</evidence>
<evidence type="ECO:0000256" key="1">
    <source>
        <dbReference type="ARBA" id="ARBA00022527"/>
    </source>
</evidence>
<reference evidence="4" key="1">
    <citation type="submission" date="2023-08" db="EMBL/GenBank/DDBJ databases">
        <title>Chromosome-level Genome Assembly of mud carp (Cirrhinus molitorella).</title>
        <authorList>
            <person name="Liu H."/>
        </authorList>
    </citation>
    <scope>NUCLEOTIDE SEQUENCE</scope>
    <source>
        <strain evidence="4">Prfri</strain>
        <tissue evidence="4">Muscle</tissue>
    </source>
</reference>
<evidence type="ECO:0000313" key="4">
    <source>
        <dbReference type="EMBL" id="KAK2874661.1"/>
    </source>
</evidence>
<gene>
    <name evidence="4" type="ORF">Q8A67_021814</name>
</gene>
<organism evidence="4 5">
    <name type="scientific">Cirrhinus molitorella</name>
    <name type="common">mud carp</name>
    <dbReference type="NCBI Taxonomy" id="172907"/>
    <lineage>
        <taxon>Eukaryota</taxon>
        <taxon>Metazoa</taxon>
        <taxon>Chordata</taxon>
        <taxon>Craniata</taxon>
        <taxon>Vertebrata</taxon>
        <taxon>Euteleostomi</taxon>
        <taxon>Actinopterygii</taxon>
        <taxon>Neopterygii</taxon>
        <taxon>Teleostei</taxon>
        <taxon>Ostariophysi</taxon>
        <taxon>Cypriniformes</taxon>
        <taxon>Cyprinidae</taxon>
        <taxon>Labeoninae</taxon>
        <taxon>Labeonini</taxon>
        <taxon>Cirrhinus</taxon>
    </lineage>
</organism>
<accession>A0AA88TES9</accession>